<proteinExistence type="predicted"/>
<dbReference type="HOGENOM" id="CLU_466340_0_0_1"/>
<accession>E3M1F3</accession>
<evidence type="ECO:0000256" key="1">
    <source>
        <dbReference type="SAM" id="Coils"/>
    </source>
</evidence>
<keyword evidence="3" id="KW-1185">Reference proteome</keyword>
<reference evidence="2" key="1">
    <citation type="submission" date="2007-07" db="EMBL/GenBank/DDBJ databases">
        <title>PCAP assembly of the Caenorhabditis remanei genome.</title>
        <authorList>
            <consortium name="The Caenorhabditis remanei Sequencing Consortium"/>
            <person name="Wilson R.K."/>
        </authorList>
    </citation>
    <scope>NUCLEOTIDE SEQUENCE [LARGE SCALE GENOMIC DNA]</scope>
    <source>
        <strain evidence="2">PB4641</strain>
    </source>
</reference>
<sequence length="585" mass="66635">MSVNGTPTVSSAQDVIFLGNGLGDQAGPPQEIHTDNKKDLQNKDVDDVAATMGPGIMSGNNTNVWNFKRISDQDIGLKTGLMAHDPGNSQALQNPFNMTHLMSAPGNNFLALQPNFGIQRSNPIRPSNNGVNSQETMIHQKHVIQKAGGLHNDPKIQAGFSSNHQNFNGINVQMASQQTLITPELHSNYRFSRNPNAVAGGNLGLFEKPAASPSIFPQNIMFGNHDTQLQRQLPFPFPVTIEGHINLLNKCNEQHQLIVMLNGKIIQKHRESEAKKVITAAEINNLKKRLSDQNVLVQEKDILIAQMDGRMKRQQEQELEKNSETEKFKKVLEEAGNIIKSKNQEIGKLKQEIKDHKANAEFKRKEIIDKEKEMDEQVTNLKDELAAARKTIEMKETTIMTQEKIHKNKESVWEKEKNLEKRVLENNISAQNRNHQAERNKWNEEKRKLMEDLKDAISRNDILEVDFEILREKEARKQAEGQELSRQFSRFFGKSIIGSAQTGENCESEELESTKRVVKVEATKRSLESENDDDQFVEKKVSFGLEKLERARVPYNEKELQETSIRFFHVLIQFFKFFTENAVKL</sequence>
<evidence type="ECO:0000313" key="2">
    <source>
        <dbReference type="EMBL" id="EFO88968.1"/>
    </source>
</evidence>
<dbReference type="STRING" id="31234.E3M1F3"/>
<dbReference type="InParanoid" id="E3M1F3"/>
<dbReference type="EMBL" id="DS268421">
    <property type="protein sequence ID" value="EFO88968.1"/>
    <property type="molecule type" value="Genomic_DNA"/>
</dbReference>
<evidence type="ECO:0000313" key="3">
    <source>
        <dbReference type="Proteomes" id="UP000008281"/>
    </source>
</evidence>
<protein>
    <submittedName>
        <fullName evidence="2">Uncharacterized protein</fullName>
    </submittedName>
</protein>
<gene>
    <name evidence="2" type="ORF">CRE_06530</name>
</gene>
<name>E3M1F3_CAERE</name>
<keyword evidence="1" id="KW-0175">Coiled coil</keyword>
<dbReference type="AlphaFoldDB" id="E3M1F3"/>
<dbReference type="Proteomes" id="UP000008281">
    <property type="component" value="Unassembled WGS sequence"/>
</dbReference>
<feature type="coiled-coil region" evidence="1">
    <location>
        <begin position="332"/>
        <end position="466"/>
    </location>
</feature>
<organism evidence="3">
    <name type="scientific">Caenorhabditis remanei</name>
    <name type="common">Caenorhabditis vulgaris</name>
    <dbReference type="NCBI Taxonomy" id="31234"/>
    <lineage>
        <taxon>Eukaryota</taxon>
        <taxon>Metazoa</taxon>
        <taxon>Ecdysozoa</taxon>
        <taxon>Nematoda</taxon>
        <taxon>Chromadorea</taxon>
        <taxon>Rhabditida</taxon>
        <taxon>Rhabditina</taxon>
        <taxon>Rhabditomorpha</taxon>
        <taxon>Rhabditoidea</taxon>
        <taxon>Rhabditidae</taxon>
        <taxon>Peloderinae</taxon>
        <taxon>Caenorhabditis</taxon>
    </lineage>
</organism>